<gene>
    <name evidence="3" type="ORF">PPERSA_12907</name>
</gene>
<feature type="coiled-coil region" evidence="1">
    <location>
        <begin position="382"/>
        <end position="409"/>
    </location>
</feature>
<feature type="region of interest" description="Disordered" evidence="2">
    <location>
        <begin position="33"/>
        <end position="55"/>
    </location>
</feature>
<feature type="compositionally biased region" description="Polar residues" evidence="2">
    <location>
        <begin position="359"/>
        <end position="370"/>
    </location>
</feature>
<evidence type="ECO:0000313" key="3">
    <source>
        <dbReference type="EMBL" id="KRX08426.1"/>
    </source>
</evidence>
<evidence type="ECO:0000256" key="1">
    <source>
        <dbReference type="SAM" id="Coils"/>
    </source>
</evidence>
<comment type="caution">
    <text evidence="3">The sequence shown here is derived from an EMBL/GenBank/DDBJ whole genome shotgun (WGS) entry which is preliminary data.</text>
</comment>
<accession>A0A0V0R281</accession>
<reference evidence="3 4" key="1">
    <citation type="journal article" date="2015" name="Sci. Rep.">
        <title>Genome of the facultative scuticociliatosis pathogen Pseudocohnilembus persalinus provides insight into its virulence through horizontal gene transfer.</title>
        <authorList>
            <person name="Xiong J."/>
            <person name="Wang G."/>
            <person name="Cheng J."/>
            <person name="Tian M."/>
            <person name="Pan X."/>
            <person name="Warren A."/>
            <person name="Jiang C."/>
            <person name="Yuan D."/>
            <person name="Miao W."/>
        </authorList>
    </citation>
    <scope>NUCLEOTIDE SEQUENCE [LARGE SCALE GENOMIC DNA]</scope>
    <source>
        <strain evidence="3">36N120E</strain>
    </source>
</reference>
<feature type="compositionally biased region" description="Polar residues" evidence="2">
    <location>
        <begin position="481"/>
        <end position="497"/>
    </location>
</feature>
<feature type="region of interest" description="Disordered" evidence="2">
    <location>
        <begin position="765"/>
        <end position="803"/>
    </location>
</feature>
<keyword evidence="4" id="KW-1185">Reference proteome</keyword>
<feature type="region of interest" description="Disordered" evidence="2">
    <location>
        <begin position="860"/>
        <end position="884"/>
    </location>
</feature>
<dbReference type="InParanoid" id="A0A0V0R281"/>
<dbReference type="AlphaFoldDB" id="A0A0V0R281"/>
<dbReference type="Proteomes" id="UP000054937">
    <property type="component" value="Unassembled WGS sequence"/>
</dbReference>
<feature type="region of interest" description="Disordered" evidence="2">
    <location>
        <begin position="446"/>
        <end position="516"/>
    </location>
</feature>
<feature type="coiled-coil region" evidence="1">
    <location>
        <begin position="199"/>
        <end position="273"/>
    </location>
</feature>
<feature type="compositionally biased region" description="Polar residues" evidence="2">
    <location>
        <begin position="45"/>
        <end position="55"/>
    </location>
</feature>
<feature type="region of interest" description="Disordered" evidence="2">
    <location>
        <begin position="346"/>
        <end position="370"/>
    </location>
</feature>
<feature type="compositionally biased region" description="Low complexity" evidence="2">
    <location>
        <begin position="33"/>
        <end position="44"/>
    </location>
</feature>
<protein>
    <submittedName>
        <fullName evidence="3">Uncharacterized protein</fullName>
    </submittedName>
</protein>
<feature type="compositionally biased region" description="Polar residues" evidence="2">
    <location>
        <begin position="791"/>
        <end position="802"/>
    </location>
</feature>
<dbReference type="OrthoDB" id="300040at2759"/>
<feature type="compositionally biased region" description="Basic residues" evidence="2">
    <location>
        <begin position="776"/>
        <end position="790"/>
    </location>
</feature>
<keyword evidence="1" id="KW-0175">Coiled coil</keyword>
<sequence length="884" mass="104370">MASINSYAQRFQQQKSQQQFQQFQQQQQQMQQQTQQQQFDQQRQSLSPFRKNSQKMSNSYIIDQNIQQNTCNPMNNSSNIITKRQQGQLVSSDKEQYIQYLETQMEKLQNMVQQQVKIEKSQGSVRIQLDEHAEKFQNITNLIKLLQQFAESQEDENNSIKTSLKQIFQQQGIQSHQHQQVQQEQLENRSQTEKIVEFMEKLSNDNDQLKGQMEVLQQNFGILEDNIRENIQNFENQANQTISQLTQDLAIDMKTLEQQLQEGLNKKMDIKDQLQEDVNQYFDDFRKEFNKKIEIVMNEVQQSALRSDLTENERKLYKLNKNFNEMKEKLEQKGYDLNQIKQSSQFKSQQSVEQVPKSRPQSKSPQNQDLQKNIILNQSREITDLKLQVETIQGKLKSLQKKLNSQQVTQQDIQVLKENYIEKFGNKIYWKIMKKLSSKGIIEKKGQNKEKETQQQNQPNQLFQNNNQQNKKRIKSKSKSLSQNRSQQVQAQSRSLSNNNKNNNKEKIGKKKQHVIDSPENFQQFGVNGMESFGINNYNQQYGKSEKKNDIFQNEILGQKELLKQNDNKENLLYYENQLQKEYPRNSLSSKALQKDLDTQNLKQTKKSVKKQISPFFNKNEKQIITPQKSKTLEKKGHLNNKKHIQQQIQNKKQSIVTDPQFEILSSEQKNRGRSQILNKMIHNSYERSRSHSHKYCETCRSISYNSNQKNNEKEQNAQYFANQLKQQKQAISSPPKQYTEINKTVRSRSQKGLQKQLSIQGILKSTSPNFQNIQKKQKNSKNTKKKHAQSHQLEVTPQNQKNELKMKSPLFKQLKTQVTSYTNTHHNSENDYLGLSQEYNNYLKQQKESRLKELLHKKKKKLQNKENISNKSLKTGSVDRRMF</sequence>
<organism evidence="3 4">
    <name type="scientific">Pseudocohnilembus persalinus</name>
    <name type="common">Ciliate</name>
    <dbReference type="NCBI Taxonomy" id="266149"/>
    <lineage>
        <taxon>Eukaryota</taxon>
        <taxon>Sar</taxon>
        <taxon>Alveolata</taxon>
        <taxon>Ciliophora</taxon>
        <taxon>Intramacronucleata</taxon>
        <taxon>Oligohymenophorea</taxon>
        <taxon>Scuticociliatia</taxon>
        <taxon>Philasterida</taxon>
        <taxon>Pseudocohnilembidae</taxon>
        <taxon>Pseudocohnilembus</taxon>
    </lineage>
</organism>
<proteinExistence type="predicted"/>
<dbReference type="EMBL" id="LDAU01000063">
    <property type="protein sequence ID" value="KRX08426.1"/>
    <property type="molecule type" value="Genomic_DNA"/>
</dbReference>
<feature type="compositionally biased region" description="Low complexity" evidence="2">
    <location>
        <begin position="454"/>
        <end position="469"/>
    </location>
</feature>
<name>A0A0V0R281_PSEPJ</name>
<evidence type="ECO:0000313" key="4">
    <source>
        <dbReference type="Proteomes" id="UP000054937"/>
    </source>
</evidence>
<evidence type="ECO:0000256" key="2">
    <source>
        <dbReference type="SAM" id="MobiDB-lite"/>
    </source>
</evidence>